<accession>A0ABY4NQ81</accession>
<keyword evidence="5" id="KW-1185">Reference proteome</keyword>
<feature type="domain" description="HTH tetR-type" evidence="3">
    <location>
        <begin position="10"/>
        <end position="70"/>
    </location>
</feature>
<gene>
    <name evidence="4" type="ORF">L1857_06275</name>
</gene>
<dbReference type="InterPro" id="IPR001647">
    <property type="entry name" value="HTH_TetR"/>
</dbReference>
<dbReference type="PANTHER" id="PTHR30055">
    <property type="entry name" value="HTH-TYPE TRANSCRIPTIONAL REGULATOR RUTR"/>
    <property type="match status" value="1"/>
</dbReference>
<organism evidence="4 5">
    <name type="scientific">Amycolatopsis thermalba</name>
    <dbReference type="NCBI Taxonomy" id="944492"/>
    <lineage>
        <taxon>Bacteria</taxon>
        <taxon>Bacillati</taxon>
        <taxon>Actinomycetota</taxon>
        <taxon>Actinomycetes</taxon>
        <taxon>Pseudonocardiales</taxon>
        <taxon>Pseudonocardiaceae</taxon>
        <taxon>Amycolatopsis</taxon>
    </lineage>
</organism>
<name>A0ABY4NQ81_9PSEU</name>
<dbReference type="Gene3D" id="1.10.357.10">
    <property type="entry name" value="Tetracycline Repressor, domain 2"/>
    <property type="match status" value="1"/>
</dbReference>
<sequence length="193" mass="21253">MTARRRLTPAARRAELLDVGARLFAAKPYDEVLMEDIADEAGVSRALLYRYFPTKPGLFAAVYRQAADNLLSQARFESGASIPDQISAALEAHFDYFAAHRNTVLAANRTLAGDRGVQAVIDDELTVLRERVLDAARLPDEVRGVVSAIVLSWLTFVRTLCVEWLTTGSVTREQLHDICLGALLGALRDVVEL</sequence>
<evidence type="ECO:0000259" key="3">
    <source>
        <dbReference type="PROSITE" id="PS50977"/>
    </source>
</evidence>
<proteinExistence type="predicted"/>
<evidence type="ECO:0000313" key="5">
    <source>
        <dbReference type="Proteomes" id="UP000830158"/>
    </source>
</evidence>
<evidence type="ECO:0000256" key="2">
    <source>
        <dbReference type="PROSITE-ProRule" id="PRU00335"/>
    </source>
</evidence>
<feature type="DNA-binding region" description="H-T-H motif" evidence="2">
    <location>
        <begin position="33"/>
        <end position="52"/>
    </location>
</feature>
<dbReference type="InterPro" id="IPR050109">
    <property type="entry name" value="HTH-type_TetR-like_transc_reg"/>
</dbReference>
<dbReference type="InterPro" id="IPR009057">
    <property type="entry name" value="Homeodomain-like_sf"/>
</dbReference>
<dbReference type="PROSITE" id="PS50977">
    <property type="entry name" value="HTH_TETR_2"/>
    <property type="match status" value="1"/>
</dbReference>
<dbReference type="PRINTS" id="PR00455">
    <property type="entry name" value="HTHTETR"/>
</dbReference>
<dbReference type="SUPFAM" id="SSF46689">
    <property type="entry name" value="Homeodomain-like"/>
    <property type="match status" value="1"/>
</dbReference>
<evidence type="ECO:0000256" key="1">
    <source>
        <dbReference type="ARBA" id="ARBA00023125"/>
    </source>
</evidence>
<reference evidence="4" key="1">
    <citation type="submission" date="2022-01" db="EMBL/GenBank/DDBJ databases">
        <title>PSI-footprinting approach for the identification of protein synthesis inhibitor producers.</title>
        <authorList>
            <person name="Handel F."/>
            <person name="Kulik A."/>
            <person name="Wex K.W."/>
            <person name="Berscheid A."/>
            <person name="Saur J.S."/>
            <person name="Winkler A."/>
            <person name="Wibberg D."/>
            <person name="Kalinowski J."/>
            <person name="Broetz-Oesterhelt H."/>
            <person name="Mast Y."/>
        </authorList>
    </citation>
    <scope>NUCLEOTIDE SEQUENCE</scope>
    <source>
        <strain evidence="4">KNN 49.3e</strain>
    </source>
</reference>
<keyword evidence="1 2" id="KW-0238">DNA-binding</keyword>
<dbReference type="EMBL" id="CP091196">
    <property type="protein sequence ID" value="UQS22453.1"/>
    <property type="molecule type" value="Genomic_DNA"/>
</dbReference>
<protein>
    <submittedName>
        <fullName evidence="4">TetR/AcrR family transcriptional regulator</fullName>
    </submittedName>
</protein>
<dbReference type="Pfam" id="PF00440">
    <property type="entry name" value="TetR_N"/>
    <property type="match status" value="1"/>
</dbReference>
<dbReference type="PANTHER" id="PTHR30055:SF174">
    <property type="entry name" value="TRANSCRIPTIONAL REGULATORY PROTEIN (PROBABLY TETR-FAMILY)-RELATED"/>
    <property type="match status" value="1"/>
</dbReference>
<dbReference type="RefSeq" id="WP_116112199.1">
    <property type="nucleotide sequence ID" value="NZ_CP091196.1"/>
</dbReference>
<evidence type="ECO:0000313" key="4">
    <source>
        <dbReference type="EMBL" id="UQS22453.1"/>
    </source>
</evidence>
<dbReference type="Proteomes" id="UP000830158">
    <property type="component" value="Chromosome"/>
</dbReference>